<comment type="cofactor">
    <cofactor evidence="1">
        <name>Zn(2+)</name>
        <dbReference type="ChEBI" id="CHEBI:29105"/>
    </cofactor>
</comment>
<evidence type="ECO:0000256" key="2">
    <source>
        <dbReference type="ARBA" id="ARBA00006247"/>
    </source>
</evidence>
<dbReference type="InterPro" id="IPR011650">
    <property type="entry name" value="Peptidase_M20_dimer"/>
</dbReference>
<dbReference type="Pfam" id="PF01546">
    <property type="entry name" value="Peptidase_M20"/>
    <property type="match status" value="1"/>
</dbReference>
<name>A0A1G8P7W6_9NOCA</name>
<dbReference type="PROSITE" id="PS00758">
    <property type="entry name" value="ARGE_DAPE_CPG2_1"/>
    <property type="match status" value="1"/>
</dbReference>
<dbReference type="FunFam" id="1.10.150.900:FF:000002">
    <property type="entry name" value="M20/M25/M40 family peptidase"/>
    <property type="match status" value="1"/>
</dbReference>
<evidence type="ECO:0000256" key="3">
    <source>
        <dbReference type="ARBA" id="ARBA00022723"/>
    </source>
</evidence>
<dbReference type="CDD" id="cd05675">
    <property type="entry name" value="M20_yscS_like"/>
    <property type="match status" value="1"/>
</dbReference>
<reference evidence="7 8" key="1">
    <citation type="submission" date="2016-10" db="EMBL/GenBank/DDBJ databases">
        <authorList>
            <person name="de Groot N.N."/>
        </authorList>
    </citation>
    <scope>NUCLEOTIDE SEQUENCE [LARGE SCALE GENOMIC DNA]</scope>
    <source>
        <strain evidence="7 8">DSM 44892</strain>
    </source>
</reference>
<dbReference type="Gene3D" id="3.30.70.360">
    <property type="match status" value="1"/>
</dbReference>
<dbReference type="Gene3D" id="3.40.630.10">
    <property type="entry name" value="Zn peptidases"/>
    <property type="match status" value="1"/>
</dbReference>
<protein>
    <submittedName>
        <fullName evidence="7">Acetylornithine deacetylase/Succinyl-diaminopimelate desuccinylase</fullName>
    </submittedName>
</protein>
<dbReference type="InterPro" id="IPR001261">
    <property type="entry name" value="ArgE/DapE_CS"/>
</dbReference>
<organism evidence="7 8">
    <name type="scientific">Rhodococcus triatomae</name>
    <dbReference type="NCBI Taxonomy" id="300028"/>
    <lineage>
        <taxon>Bacteria</taxon>
        <taxon>Bacillati</taxon>
        <taxon>Actinomycetota</taxon>
        <taxon>Actinomycetes</taxon>
        <taxon>Mycobacteriales</taxon>
        <taxon>Nocardiaceae</taxon>
        <taxon>Rhodococcus</taxon>
    </lineage>
</organism>
<dbReference type="EMBL" id="FNDN01000012">
    <property type="protein sequence ID" value="SDI88601.1"/>
    <property type="molecule type" value="Genomic_DNA"/>
</dbReference>
<evidence type="ECO:0000313" key="8">
    <source>
        <dbReference type="Proteomes" id="UP000183263"/>
    </source>
</evidence>
<dbReference type="AlphaFoldDB" id="A0A1G8P7W6"/>
<dbReference type="InterPro" id="IPR036264">
    <property type="entry name" value="Bact_exopeptidase_dim_dom"/>
</dbReference>
<accession>A0A1G8P7W6</accession>
<keyword evidence="4" id="KW-0378">Hydrolase</keyword>
<dbReference type="OrthoDB" id="7055905at2"/>
<evidence type="ECO:0000313" key="7">
    <source>
        <dbReference type="EMBL" id="SDI88601.1"/>
    </source>
</evidence>
<proteinExistence type="inferred from homology"/>
<dbReference type="Gene3D" id="1.10.150.900">
    <property type="match status" value="1"/>
</dbReference>
<comment type="similarity">
    <text evidence="2">Belongs to the peptidase M20A family.</text>
</comment>
<sequence>MSTDNEVPGRSRAESEVVELVSSLIRFDTSNTGDLATTKGERECAEWVAGQLEEVGYETEYVESGAPGRGNVFARLKGADPNRGALMLHGHLDVVPAEPADWQVHPFSGAVEDGYVWGRGAVDMKDMVGMILAVARSFKAEGVVPPRDLVFAFVADEEAGGRYGCQWLVEHRPDLFEGVTEAVGEVGGFSLTVPRPDGSERRLYLVETAEKGLGWMRLTARGRAGHGSFLHTDNAVTTLAQAVARLGTHQFPLVMTDAVAEFLAAAAEETGLDFDPASPDLDGTLAKLGSIANIIGATLRDTANPTMLAAGYKANVIPQTAEAVVDCRILPGRRAEFEKTVDELIGPDVEREWITSLDSYETTFDGDLVDAMNGAILEHDPGARTVPYMLSGGTDAKAFAKLGIRCFGFAPLRLPPDLDFSALFHGVDERVPVDSLLFGTRVLEHFLSHS</sequence>
<keyword evidence="5" id="KW-0862">Zinc</keyword>
<dbReference type="InterPro" id="IPR050072">
    <property type="entry name" value="Peptidase_M20A"/>
</dbReference>
<dbReference type="RefSeq" id="WP_072739052.1">
    <property type="nucleotide sequence ID" value="NZ_CP048813.1"/>
</dbReference>
<dbReference type="InterPro" id="IPR002933">
    <property type="entry name" value="Peptidase_M20"/>
</dbReference>
<evidence type="ECO:0000256" key="5">
    <source>
        <dbReference type="ARBA" id="ARBA00022833"/>
    </source>
</evidence>
<evidence type="ECO:0000256" key="4">
    <source>
        <dbReference type="ARBA" id="ARBA00022801"/>
    </source>
</evidence>
<evidence type="ECO:0000259" key="6">
    <source>
        <dbReference type="Pfam" id="PF07687"/>
    </source>
</evidence>
<dbReference type="Pfam" id="PF07687">
    <property type="entry name" value="M20_dimer"/>
    <property type="match status" value="1"/>
</dbReference>
<dbReference type="PIRSF" id="PIRSF036696">
    <property type="entry name" value="ACY-1"/>
    <property type="match status" value="1"/>
</dbReference>
<keyword evidence="8" id="KW-1185">Reference proteome</keyword>
<dbReference type="GO" id="GO:0046872">
    <property type="term" value="F:metal ion binding"/>
    <property type="evidence" value="ECO:0007669"/>
    <property type="project" value="UniProtKB-KW"/>
</dbReference>
<dbReference type="SUPFAM" id="SSF53187">
    <property type="entry name" value="Zn-dependent exopeptidases"/>
    <property type="match status" value="1"/>
</dbReference>
<keyword evidence="3" id="KW-0479">Metal-binding</keyword>
<dbReference type="PANTHER" id="PTHR43808">
    <property type="entry name" value="ACETYLORNITHINE DEACETYLASE"/>
    <property type="match status" value="1"/>
</dbReference>
<dbReference type="GO" id="GO:0016787">
    <property type="term" value="F:hydrolase activity"/>
    <property type="evidence" value="ECO:0007669"/>
    <property type="project" value="UniProtKB-KW"/>
</dbReference>
<dbReference type="SUPFAM" id="SSF55031">
    <property type="entry name" value="Bacterial exopeptidase dimerisation domain"/>
    <property type="match status" value="1"/>
</dbReference>
<feature type="domain" description="Peptidase M20 dimerisation" evidence="6">
    <location>
        <begin position="208"/>
        <end position="336"/>
    </location>
</feature>
<evidence type="ECO:0000256" key="1">
    <source>
        <dbReference type="ARBA" id="ARBA00001947"/>
    </source>
</evidence>
<gene>
    <name evidence="7" type="ORF">SAMN05444695_11294</name>
</gene>
<dbReference type="Proteomes" id="UP000183263">
    <property type="component" value="Unassembled WGS sequence"/>
</dbReference>
<dbReference type="NCBIfam" id="NF005913">
    <property type="entry name" value="PRK07906.1"/>
    <property type="match status" value="1"/>
</dbReference>
<dbReference type="PANTHER" id="PTHR43808:SF8">
    <property type="entry name" value="PEPTIDASE M20 DIMERISATION DOMAIN-CONTAINING PROTEIN"/>
    <property type="match status" value="1"/>
</dbReference>